<dbReference type="InterPro" id="IPR022720">
    <property type="entry name" value="Motility-assoc_prot_GldM_N"/>
</dbReference>
<dbReference type="Pfam" id="PF12080">
    <property type="entry name" value="GldM_4th"/>
    <property type="match status" value="1"/>
</dbReference>
<accession>A0A556N0Q6</accession>
<dbReference type="RefSeq" id="WP_144332725.1">
    <property type="nucleotide sequence ID" value="NZ_VLPL01000003.1"/>
</dbReference>
<proteinExistence type="predicted"/>
<dbReference type="OrthoDB" id="1490890at2"/>
<gene>
    <name evidence="3" type="ORF">FO442_08450</name>
</gene>
<feature type="domain" description="Gliding motility-associated protein GldM C-terminal" evidence="1">
    <location>
        <begin position="498"/>
        <end position="577"/>
    </location>
</feature>
<evidence type="ECO:0000313" key="3">
    <source>
        <dbReference type="EMBL" id="TSJ45770.1"/>
    </source>
</evidence>
<organism evidence="3 4">
    <name type="scientific">Fluviicola chungangensis</name>
    <dbReference type="NCBI Taxonomy" id="2597671"/>
    <lineage>
        <taxon>Bacteria</taxon>
        <taxon>Pseudomonadati</taxon>
        <taxon>Bacteroidota</taxon>
        <taxon>Flavobacteriia</taxon>
        <taxon>Flavobacteriales</taxon>
        <taxon>Crocinitomicaceae</taxon>
        <taxon>Fluviicola</taxon>
    </lineage>
</organism>
<feature type="domain" description="Gliding motility-associated protein GldM N-terminal" evidence="2">
    <location>
        <begin position="215"/>
        <end position="297"/>
    </location>
</feature>
<reference evidence="3 4" key="1">
    <citation type="submission" date="2019-07" db="EMBL/GenBank/DDBJ databases">
        <authorList>
            <person name="Huq M.A."/>
        </authorList>
    </citation>
    <scope>NUCLEOTIDE SEQUENCE [LARGE SCALE GENOMIC DNA]</scope>
    <source>
        <strain evidence="3 4">MAH-3</strain>
    </source>
</reference>
<evidence type="ECO:0000259" key="2">
    <source>
        <dbReference type="Pfam" id="PF12081"/>
    </source>
</evidence>
<dbReference type="AlphaFoldDB" id="A0A556N0Q6"/>
<dbReference type="InterPro" id="IPR022719">
    <property type="entry name" value="Motility-assoc_prot_GldM_C"/>
</dbReference>
<evidence type="ECO:0008006" key="5">
    <source>
        <dbReference type="Google" id="ProtNLM"/>
    </source>
</evidence>
<evidence type="ECO:0000259" key="1">
    <source>
        <dbReference type="Pfam" id="PF12080"/>
    </source>
</evidence>
<dbReference type="Proteomes" id="UP000316008">
    <property type="component" value="Unassembled WGS sequence"/>
</dbReference>
<sequence>MAGGKETPRQKMIGMMYLVLTALLALNVSKQILDAFVAIEENIQKANIAQIERGDKFKSDVEEELTTTPKNAENAAKREKLQKILGQMDQVNKMSDKLLKSIDAIKLEILEKSGEAVKEYKKDDENTILWEKASVCKPIRMNLMAVQAKDQYDIPMHEIVGEDIKTPTGKGKQLWADFNKFRADLVSTVGSYKEGGKTYTITPKAINTYKSNADLVKQVTDMVKKSNVNHMEDDQALSDLYINLTKPERVKVHDMDGIHWIGATFDHSPLVAAVASLTSMQQDVLSARAYALAHLKSKVSTGEYSFNKIVGLAYGPQIANTGDEVELKVMMAAFDSDNQPEVTGPGAITIEGGQGTLKTKVAGGAEMVLSGTVSIKNKSGIKKTENWTHTIKIMKPQGTVSLPELNVLYKGYNNIVEGVASGYDQTILNGNGVSLTKSGNQYIGRVSGAGRTATISISGKNSVTNKTVPLGTFTFRVMNLPPPSLFFGATEDGGKASKAETRLFARYSDSPLKAEFSVQSWELNVAGAPRPAKGTGNTLNADGISLMKQAKPGSTISFMTQVKGPDGILRKKSGVFTI</sequence>
<evidence type="ECO:0000313" key="4">
    <source>
        <dbReference type="Proteomes" id="UP000316008"/>
    </source>
</evidence>
<keyword evidence="4" id="KW-1185">Reference proteome</keyword>
<feature type="domain" description="Gliding motility-associated protein GldM N-terminal" evidence="2">
    <location>
        <begin position="31"/>
        <end position="128"/>
    </location>
</feature>
<dbReference type="EMBL" id="VLPL01000003">
    <property type="protein sequence ID" value="TSJ45770.1"/>
    <property type="molecule type" value="Genomic_DNA"/>
</dbReference>
<dbReference type="Pfam" id="PF12081">
    <property type="entry name" value="GldM_1st"/>
    <property type="match status" value="2"/>
</dbReference>
<comment type="caution">
    <text evidence="3">The sequence shown here is derived from an EMBL/GenBank/DDBJ whole genome shotgun (WGS) entry which is preliminary data.</text>
</comment>
<name>A0A556N0Q6_9FLAO</name>
<protein>
    <recommendedName>
        <fullName evidence="5">Gliding motility protein GldM</fullName>
    </recommendedName>
</protein>